<proteinExistence type="predicted"/>
<dbReference type="PANTHER" id="PTHR24055">
    <property type="entry name" value="MITOGEN-ACTIVATED PROTEIN KINASE"/>
    <property type="match status" value="1"/>
</dbReference>
<protein>
    <recommendedName>
        <fullName evidence="5">Protein kinase domain-containing protein</fullName>
    </recommendedName>
</protein>
<dbReference type="STRING" id="2018661.A0A2A2LDV0"/>
<evidence type="ECO:0000256" key="1">
    <source>
        <dbReference type="ARBA" id="ARBA00022741"/>
    </source>
</evidence>
<evidence type="ECO:0000256" key="2">
    <source>
        <dbReference type="ARBA" id="ARBA00022840"/>
    </source>
</evidence>
<accession>A0A2A2LDV0</accession>
<gene>
    <name evidence="3" type="ORF">WR25_20157</name>
</gene>
<dbReference type="Gene3D" id="3.30.200.20">
    <property type="entry name" value="Phosphorylase Kinase, domain 1"/>
    <property type="match status" value="1"/>
</dbReference>
<sequence>MTGRPLFPGEDANSQYDMITRLCGSPDEELMQKIEEKNSHAMRMVIESFAKYRRRNFRDYFSFCTNDAKFLDFIDKILVLDPERRMTVGEALAHPYMTEYYVPEDEPVTSQPFNLDEPIEHTLAQWKGIIWREIHSFQGDEKSPKIL</sequence>
<keyword evidence="1" id="KW-0547">Nucleotide-binding</keyword>
<dbReference type="InterPro" id="IPR011009">
    <property type="entry name" value="Kinase-like_dom_sf"/>
</dbReference>
<dbReference type="AlphaFoldDB" id="A0A2A2LDV0"/>
<evidence type="ECO:0008006" key="5">
    <source>
        <dbReference type="Google" id="ProtNLM"/>
    </source>
</evidence>
<evidence type="ECO:0000313" key="4">
    <source>
        <dbReference type="Proteomes" id="UP000218231"/>
    </source>
</evidence>
<dbReference type="EMBL" id="LIAE01006856">
    <property type="protein sequence ID" value="PAV84392.1"/>
    <property type="molecule type" value="Genomic_DNA"/>
</dbReference>
<keyword evidence="2" id="KW-0067">ATP-binding</keyword>
<name>A0A2A2LDV0_9BILA</name>
<reference evidence="3 4" key="1">
    <citation type="journal article" date="2017" name="Curr. Biol.">
        <title>Genome architecture and evolution of a unichromosomal asexual nematode.</title>
        <authorList>
            <person name="Fradin H."/>
            <person name="Zegar C."/>
            <person name="Gutwein M."/>
            <person name="Lucas J."/>
            <person name="Kovtun M."/>
            <person name="Corcoran D."/>
            <person name="Baugh L.R."/>
            <person name="Kiontke K."/>
            <person name="Gunsalus K."/>
            <person name="Fitch D.H."/>
            <person name="Piano F."/>
        </authorList>
    </citation>
    <scope>NUCLEOTIDE SEQUENCE [LARGE SCALE GENOMIC DNA]</scope>
    <source>
        <strain evidence="3">PF1309</strain>
    </source>
</reference>
<dbReference type="Proteomes" id="UP000218231">
    <property type="component" value="Unassembled WGS sequence"/>
</dbReference>
<organism evidence="3 4">
    <name type="scientific">Diploscapter pachys</name>
    <dbReference type="NCBI Taxonomy" id="2018661"/>
    <lineage>
        <taxon>Eukaryota</taxon>
        <taxon>Metazoa</taxon>
        <taxon>Ecdysozoa</taxon>
        <taxon>Nematoda</taxon>
        <taxon>Chromadorea</taxon>
        <taxon>Rhabditida</taxon>
        <taxon>Rhabditina</taxon>
        <taxon>Rhabditomorpha</taxon>
        <taxon>Rhabditoidea</taxon>
        <taxon>Rhabditidae</taxon>
        <taxon>Diploscapter</taxon>
    </lineage>
</organism>
<evidence type="ECO:0000313" key="3">
    <source>
        <dbReference type="EMBL" id="PAV84392.1"/>
    </source>
</evidence>
<dbReference type="GO" id="GO:0005524">
    <property type="term" value="F:ATP binding"/>
    <property type="evidence" value="ECO:0007669"/>
    <property type="project" value="UniProtKB-KW"/>
</dbReference>
<dbReference type="InterPro" id="IPR050117">
    <property type="entry name" value="MAPK"/>
</dbReference>
<dbReference type="OrthoDB" id="192887at2759"/>
<comment type="caution">
    <text evidence="3">The sequence shown here is derived from an EMBL/GenBank/DDBJ whole genome shotgun (WGS) entry which is preliminary data.</text>
</comment>
<dbReference type="Gene3D" id="1.10.510.10">
    <property type="entry name" value="Transferase(Phosphotransferase) domain 1"/>
    <property type="match status" value="1"/>
</dbReference>
<keyword evidence="4" id="KW-1185">Reference proteome</keyword>
<dbReference type="SUPFAM" id="SSF56112">
    <property type="entry name" value="Protein kinase-like (PK-like)"/>
    <property type="match status" value="1"/>
</dbReference>